<feature type="binding site" evidence="1">
    <location>
        <begin position="157"/>
        <end position="158"/>
    </location>
    <ligand>
        <name>S-adenosyl-L-methionine</name>
        <dbReference type="ChEBI" id="CHEBI:59789"/>
    </ligand>
</feature>
<keyword evidence="1" id="KW-0489">Methyltransferase</keyword>
<dbReference type="GO" id="GO:0036307">
    <property type="term" value="F:23S rRNA (adenine(2030)-N(6))-methyltransferase activity"/>
    <property type="evidence" value="ECO:0007669"/>
    <property type="project" value="UniProtKB-UniRule"/>
</dbReference>
<dbReference type="Pfam" id="PF04378">
    <property type="entry name" value="RsmJ"/>
    <property type="match status" value="1"/>
</dbReference>
<dbReference type="InterPro" id="IPR029063">
    <property type="entry name" value="SAM-dependent_MTases_sf"/>
</dbReference>
<dbReference type="InterPro" id="IPR007473">
    <property type="entry name" value="RlmJ"/>
</dbReference>
<feature type="binding site" evidence="1">
    <location>
        <position position="50"/>
    </location>
    <ligand>
        <name>S-adenosyl-L-methionine</name>
        <dbReference type="ChEBI" id="CHEBI:59789"/>
    </ligand>
</feature>
<reference evidence="2 3" key="1">
    <citation type="submission" date="2018-11" db="EMBL/GenBank/DDBJ databases">
        <title>Genomic Encyclopedia of Type Strains, Phase IV (KMG-IV): sequencing the most valuable type-strain genomes for metagenomic binning, comparative biology and taxonomic classification.</title>
        <authorList>
            <person name="Goeker M."/>
        </authorList>
    </citation>
    <scope>NUCLEOTIDE SEQUENCE [LARGE SCALE GENOMIC DNA]</scope>
    <source>
        <strain evidence="2 3">DSM 15985</strain>
    </source>
</reference>
<evidence type="ECO:0000313" key="3">
    <source>
        <dbReference type="Proteomes" id="UP000271868"/>
    </source>
</evidence>
<dbReference type="EC" id="2.1.1.266" evidence="1"/>
<dbReference type="GO" id="GO:0005829">
    <property type="term" value="C:cytosol"/>
    <property type="evidence" value="ECO:0007669"/>
    <property type="project" value="TreeGrafter"/>
</dbReference>
<dbReference type="HAMAP" id="MF_00934">
    <property type="entry name" value="23SrRNA_methyltr_J"/>
    <property type="match status" value="1"/>
</dbReference>
<accession>A0AAX1WYB3</accession>
<dbReference type="PANTHER" id="PTHR37426:SF1">
    <property type="entry name" value="RIBOSOMAL RNA LARGE SUBUNIT METHYLTRANSFERASE J"/>
    <property type="match status" value="1"/>
</dbReference>
<dbReference type="EMBL" id="RJVL01000001">
    <property type="protein sequence ID" value="ROR50571.1"/>
    <property type="molecule type" value="Genomic_DNA"/>
</dbReference>
<sequence length="304" mass="33002">MALVTIECMFSYRHAFHAGNHADVLKHTVLIATLQHLLQKDAALTVLDTHAGAGLYRLDGDYASTSAESAGGILRLVPPAAPPALAPALQDYVDMVRAFNQGDATRVYPGSPFITQRLLRAQDKLKLFELHPTDARSLAGNIAQLEAGRQVAVLQEDGFEGVKKFIPPPARRALVLCDPSYEIKSDYLRVQALLQDALKRFATGVYAVWYPIIPRAEAHDLPRRLKTLAQKAGKPWLHATLTVKSSKLASPAAGEGARRPGLPASGMFVVNPPFTLQGVLREALPQMAQLLAQDRNASHTLEVG</sequence>
<feature type="binding site" evidence="1">
    <location>
        <position position="178"/>
    </location>
    <ligand>
        <name>S-adenosyl-L-methionine</name>
        <dbReference type="ChEBI" id="CHEBI:59789"/>
    </ligand>
</feature>
<name>A0AAX1WYB3_9BURK</name>
<feature type="binding site" evidence="1">
    <location>
        <position position="27"/>
    </location>
    <ligand>
        <name>S-adenosyl-L-methionine</name>
        <dbReference type="ChEBI" id="CHEBI:59789"/>
    </ligand>
</feature>
<comment type="catalytic activity">
    <reaction evidence="1">
        <text>adenosine(2030) in 23S rRNA + S-adenosyl-L-methionine = N(6)-methyladenosine(2030) in 23S rRNA + S-adenosyl-L-homocysteine + H(+)</text>
        <dbReference type="Rhea" id="RHEA:43736"/>
        <dbReference type="Rhea" id="RHEA-COMP:10668"/>
        <dbReference type="Rhea" id="RHEA-COMP:10669"/>
        <dbReference type="ChEBI" id="CHEBI:15378"/>
        <dbReference type="ChEBI" id="CHEBI:57856"/>
        <dbReference type="ChEBI" id="CHEBI:59789"/>
        <dbReference type="ChEBI" id="CHEBI:74411"/>
        <dbReference type="ChEBI" id="CHEBI:74449"/>
        <dbReference type="EC" id="2.1.1.266"/>
    </reaction>
</comment>
<dbReference type="Gene3D" id="3.40.50.150">
    <property type="entry name" value="Vaccinia Virus protein VP39"/>
    <property type="match status" value="1"/>
</dbReference>
<feature type="binding site" evidence="1">
    <location>
        <position position="129"/>
    </location>
    <ligand>
        <name>S-adenosyl-L-methionine</name>
        <dbReference type="ChEBI" id="CHEBI:59789"/>
    </ligand>
</feature>
<evidence type="ECO:0000256" key="1">
    <source>
        <dbReference type="HAMAP-Rule" id="MF_00934"/>
    </source>
</evidence>
<feature type="site" description="Interaction with substrate rRNA" evidence="1">
    <location>
        <position position="12"/>
    </location>
</feature>
<organism evidence="2 3">
    <name type="scientific">Diaphorobacter nitroreducens</name>
    <dbReference type="NCBI Taxonomy" id="164759"/>
    <lineage>
        <taxon>Bacteria</taxon>
        <taxon>Pseudomonadati</taxon>
        <taxon>Pseudomonadota</taxon>
        <taxon>Betaproteobacteria</taxon>
        <taxon>Burkholderiales</taxon>
        <taxon>Comamonadaceae</taxon>
        <taxon>Diaphorobacter</taxon>
    </lineage>
</organism>
<keyword evidence="1" id="KW-0694">RNA-binding</keyword>
<comment type="function">
    <text evidence="1">Specifically methylates the adenine in position 2030 of 23S rRNA.</text>
</comment>
<keyword evidence="1" id="KW-0808">Transferase</keyword>
<keyword evidence="3" id="KW-1185">Reference proteome</keyword>
<comment type="caution">
    <text evidence="2">The sequence shown here is derived from an EMBL/GenBank/DDBJ whole genome shotgun (WGS) entry which is preliminary data.</text>
</comment>
<dbReference type="GO" id="GO:0003723">
    <property type="term" value="F:RNA binding"/>
    <property type="evidence" value="ECO:0007669"/>
    <property type="project" value="UniProtKB-UniRule"/>
</dbReference>
<dbReference type="GO" id="GO:0070475">
    <property type="term" value="P:rRNA base methylation"/>
    <property type="evidence" value="ECO:0007669"/>
    <property type="project" value="UniProtKB-UniRule"/>
</dbReference>
<feature type="binding site" evidence="1">
    <location>
        <position position="111"/>
    </location>
    <ligand>
        <name>S-adenosyl-L-methionine</name>
        <dbReference type="ChEBI" id="CHEBI:59789"/>
    </ligand>
</feature>
<gene>
    <name evidence="1" type="primary">rlmJ</name>
    <name evidence="2" type="ORF">EDC60_0324</name>
</gene>
<dbReference type="PANTHER" id="PTHR37426">
    <property type="entry name" value="RIBOSOMAL RNA LARGE SUBUNIT METHYLTRANSFERASE J"/>
    <property type="match status" value="1"/>
</dbReference>
<keyword evidence="1" id="KW-0698">rRNA processing</keyword>
<dbReference type="SUPFAM" id="SSF53335">
    <property type="entry name" value="S-adenosyl-L-methionine-dependent methyltransferases"/>
    <property type="match status" value="1"/>
</dbReference>
<keyword evidence="1" id="KW-0949">S-adenosyl-L-methionine</keyword>
<evidence type="ECO:0000313" key="2">
    <source>
        <dbReference type="EMBL" id="ROR50571.1"/>
    </source>
</evidence>
<dbReference type="AlphaFoldDB" id="A0AAX1WYB3"/>
<protein>
    <recommendedName>
        <fullName evidence="1">Ribosomal RNA large subunit methyltransferase J</fullName>
        <ecNumber evidence="1">2.1.1.266</ecNumber>
    </recommendedName>
    <alternativeName>
        <fullName evidence="1">23S rRNA (adenine(2030)-N6)-methyltransferase</fullName>
    </alternativeName>
    <alternativeName>
        <fullName evidence="1">23S rRNA m6A2030 methyltransferase</fullName>
    </alternativeName>
</protein>
<comment type="subunit">
    <text evidence="1">Monomer.</text>
</comment>
<proteinExistence type="inferred from homology"/>
<comment type="similarity">
    <text evidence="1">Belongs to the RlmJ family.</text>
</comment>
<dbReference type="Proteomes" id="UP000271868">
    <property type="component" value="Unassembled WGS sequence"/>
</dbReference>
<feature type="active site" description="Proton acceptor" evidence="1">
    <location>
        <position position="178"/>
    </location>
</feature>